<accession>A0A2U1AN76</accession>
<reference evidence="2 3" key="1">
    <citation type="submission" date="2018-04" db="EMBL/GenBank/DDBJ databases">
        <title>Genomic Encyclopedia of Type Strains, Phase IV (KMG-IV): sequencing the most valuable type-strain genomes for metagenomic binning, comparative biology and taxonomic classification.</title>
        <authorList>
            <person name="Goeker M."/>
        </authorList>
    </citation>
    <scope>NUCLEOTIDE SEQUENCE [LARGE SCALE GENOMIC DNA]</scope>
    <source>
        <strain evidence="2 3">DSM 14823</strain>
    </source>
</reference>
<evidence type="ECO:0000313" key="2">
    <source>
        <dbReference type="EMBL" id="PVY37883.1"/>
    </source>
</evidence>
<dbReference type="AlphaFoldDB" id="A0A2U1AN76"/>
<gene>
    <name evidence="2" type="ORF">C8D82_13042</name>
</gene>
<comment type="caution">
    <text evidence="2">The sequence shown here is derived from an EMBL/GenBank/DDBJ whole genome shotgun (WGS) entry which is preliminary data.</text>
</comment>
<feature type="compositionally biased region" description="Basic and acidic residues" evidence="1">
    <location>
        <begin position="11"/>
        <end position="20"/>
    </location>
</feature>
<proteinExistence type="predicted"/>
<sequence length="30" mass="3379">MYGLPQGYGKAGEKKQEFSDSGRPPRTVFF</sequence>
<keyword evidence="3" id="KW-1185">Reference proteome</keyword>
<evidence type="ECO:0000313" key="3">
    <source>
        <dbReference type="Proteomes" id="UP000245959"/>
    </source>
</evidence>
<feature type="region of interest" description="Disordered" evidence="1">
    <location>
        <begin position="1"/>
        <end position="30"/>
    </location>
</feature>
<evidence type="ECO:0000256" key="1">
    <source>
        <dbReference type="SAM" id="MobiDB-lite"/>
    </source>
</evidence>
<name>A0A2U1AN76_9BACT</name>
<organism evidence="2 3">
    <name type="scientific">Victivallis vadensis</name>
    <dbReference type="NCBI Taxonomy" id="172901"/>
    <lineage>
        <taxon>Bacteria</taxon>
        <taxon>Pseudomonadati</taxon>
        <taxon>Lentisphaerota</taxon>
        <taxon>Lentisphaeria</taxon>
        <taxon>Victivallales</taxon>
        <taxon>Victivallaceae</taxon>
        <taxon>Victivallis</taxon>
    </lineage>
</organism>
<protein>
    <submittedName>
        <fullName evidence="2">Uncharacterized protein</fullName>
    </submittedName>
</protein>
<dbReference type="Proteomes" id="UP000245959">
    <property type="component" value="Unassembled WGS sequence"/>
</dbReference>
<dbReference type="EMBL" id="QEKH01000030">
    <property type="protein sequence ID" value="PVY37883.1"/>
    <property type="molecule type" value="Genomic_DNA"/>
</dbReference>